<dbReference type="GO" id="GO:0003968">
    <property type="term" value="F:RNA-directed RNA polymerase activity"/>
    <property type="evidence" value="ECO:0007669"/>
    <property type="project" value="UniProtKB-KW"/>
</dbReference>
<sequence>MMNNGTSGVVPLPQSVEELIQKICLAQKQPPLLATTRLLLESVGEPAALCMLQDIDSRVEFKRPFDGIVVWMINNYLANEGPPPKRLSPSSQPQNCSPLTPPGRSVCLMTKSQDETVAISASQVGYSSPQQHHLPRSPVTPRSRTLRLMTNSQDTGASSQVFEQPATDPVDYGSPQGHHPQNRSPHTAPRRYRTVRLMMNSQADDTVRRSLVLDQQRTSRPPDNSVVEMLGVTEERFSPQMMALGELEFRKAFLILNYIGPKKLEEAISSADWIRKLKDLAMVDFESEVWKRLGQNVNDSHRCKYLDWDCAKTCLYHCHVSLDGNLRFEGPYLDATRTHLQRVLGDDNVLIVKFAEDGYDWKSFPRNYYPPAYHKILKEGILVGLRRYRFFVFKDGRKEAKKKEQNISSVRCLFVRMESSASLDKNQEYLLSGKTVQEARSVFMHVHTLPNVPKYMARLSLILSKTVKLAINLADVTVQRIDDIPCLDENGNYVYDKDGNLCIHTDGTGFISEDLALKCPKNVVHGSYHNKENTEVTILNMIQPDAHFMEPPLLIQFRLFHNGSAAKGTLLVNKKLHHGTIQLRDSMIKVNPDPESSIFTNNSLEVVATSNRPRRVSLSRYLIALLSCGGVPKDFFMDALKNALEDAQSAFTNKRAAFRVSLNRGTMDGLNAARMISSGIPLDESFLQNQLFIMSKEEKKGLKGGKIPVNDCYYLMGTADPTGILEKGEVCIILDNGQISGKVLVYRHPGLHFGDIHLLNARYVKELEDFVGQAKYAIFFPCKGPRSLSDQMAGGDLDGDMYFVSRNSQLLHYFEESSDRWTSKSSPRSVSYKKQGELSDGELEEKLHQLFLRSTFQPSSSIGVAADSWMAIMDRYLTLEDSNLTEKAHMKENILLLIDIYYDALDAPKKSGEQIEVPEELRVKVFPHYMEKKENSYKSTSILGTIFDFVESYGEEKFSQKEIRKLPSFMVNTPEVEAFKEKWKELYEKYRKDMSNALNHSGKERNDAADEVINYYKQLLYGAAEFEESKRPLREIYDEALAIYNVTYDYAIEKREVKRCGFAWKVAGSALSKLYTSELGEKPLCCAPSVLKELFS</sequence>
<keyword evidence="4 8" id="KW-0548">Nucleotidyltransferase</keyword>
<proteinExistence type="inferred from homology"/>
<comment type="caution">
    <text evidence="13">The sequence shown here is derived from an EMBL/GenBank/DDBJ whole genome shotgun (WGS) entry which is preliminary data.</text>
</comment>
<dbReference type="EMBL" id="BPVZ01000035">
    <property type="protein sequence ID" value="GKV11680.1"/>
    <property type="molecule type" value="Genomic_DNA"/>
</dbReference>
<evidence type="ECO:0000256" key="6">
    <source>
        <dbReference type="ARBA" id="ARBA00023158"/>
    </source>
</evidence>
<dbReference type="Proteomes" id="UP001054252">
    <property type="component" value="Unassembled WGS sequence"/>
</dbReference>
<evidence type="ECO:0000256" key="3">
    <source>
        <dbReference type="ARBA" id="ARBA00022679"/>
    </source>
</evidence>
<feature type="domain" description="RDRP core" evidence="10">
    <location>
        <begin position="327"/>
        <end position="948"/>
    </location>
</feature>
<keyword evidence="14" id="KW-1185">Reference proteome</keyword>
<dbReference type="InterPro" id="IPR057596">
    <property type="entry name" value="RDRP_core"/>
</dbReference>
<protein>
    <recommendedName>
        <fullName evidence="8">RNA-dependent RNA polymerase</fullName>
        <ecNumber evidence="8">2.7.7.48</ecNumber>
    </recommendedName>
</protein>
<evidence type="ECO:0000256" key="1">
    <source>
        <dbReference type="ARBA" id="ARBA00005762"/>
    </source>
</evidence>
<feature type="compositionally biased region" description="Polar residues" evidence="9">
    <location>
        <begin position="88"/>
        <end position="98"/>
    </location>
</feature>
<feature type="compositionally biased region" description="Polar residues" evidence="9">
    <location>
        <begin position="140"/>
        <end position="162"/>
    </location>
</feature>
<feature type="region of interest" description="Disordered" evidence="9">
    <location>
        <begin position="124"/>
        <end position="190"/>
    </location>
</feature>
<comment type="function">
    <text evidence="8">Probably involved in the RNA silencing pathway and required for the generation of small interfering RNAs (siRNAs).</text>
</comment>
<keyword evidence="3 8" id="KW-0808">Transferase</keyword>
<name>A0AAV5JMQ9_9ROSI</name>
<evidence type="ECO:0000259" key="10">
    <source>
        <dbReference type="Pfam" id="PF05183"/>
    </source>
</evidence>
<dbReference type="InterPro" id="IPR007855">
    <property type="entry name" value="RDRP"/>
</dbReference>
<evidence type="ECO:0000256" key="7">
    <source>
        <dbReference type="ARBA" id="ARBA00048744"/>
    </source>
</evidence>
<feature type="domain" description="RDRP C-terminal head" evidence="12">
    <location>
        <begin position="981"/>
        <end position="1077"/>
    </location>
</feature>
<dbReference type="PANTHER" id="PTHR23079">
    <property type="entry name" value="RNA-DEPENDENT RNA POLYMERASE"/>
    <property type="match status" value="1"/>
</dbReference>
<evidence type="ECO:0000313" key="13">
    <source>
        <dbReference type="EMBL" id="GKV11680.1"/>
    </source>
</evidence>
<evidence type="ECO:0000256" key="5">
    <source>
        <dbReference type="ARBA" id="ARBA00022884"/>
    </source>
</evidence>
<organism evidence="13 14">
    <name type="scientific">Rubroshorea leprosula</name>
    <dbReference type="NCBI Taxonomy" id="152421"/>
    <lineage>
        <taxon>Eukaryota</taxon>
        <taxon>Viridiplantae</taxon>
        <taxon>Streptophyta</taxon>
        <taxon>Embryophyta</taxon>
        <taxon>Tracheophyta</taxon>
        <taxon>Spermatophyta</taxon>
        <taxon>Magnoliopsida</taxon>
        <taxon>eudicotyledons</taxon>
        <taxon>Gunneridae</taxon>
        <taxon>Pentapetalae</taxon>
        <taxon>rosids</taxon>
        <taxon>malvids</taxon>
        <taxon>Malvales</taxon>
        <taxon>Dipterocarpaceae</taxon>
        <taxon>Rubroshorea</taxon>
    </lineage>
</organism>
<gene>
    <name evidence="13" type="ORF">SLEP1_g22915</name>
</gene>
<evidence type="ECO:0000259" key="12">
    <source>
        <dbReference type="Pfam" id="PF26253"/>
    </source>
</evidence>
<dbReference type="PANTHER" id="PTHR23079:SF55">
    <property type="entry name" value="RNA-DIRECTED RNA POLYMERASE"/>
    <property type="match status" value="1"/>
</dbReference>
<dbReference type="GO" id="GO:0003723">
    <property type="term" value="F:RNA binding"/>
    <property type="evidence" value="ECO:0007669"/>
    <property type="project" value="UniProtKB-KW"/>
</dbReference>
<evidence type="ECO:0000256" key="2">
    <source>
        <dbReference type="ARBA" id="ARBA00022484"/>
    </source>
</evidence>
<dbReference type="InterPro" id="IPR058752">
    <property type="entry name" value="RDRP_C_head"/>
</dbReference>
<dbReference type="Pfam" id="PF05183">
    <property type="entry name" value="RdRP"/>
    <property type="match status" value="1"/>
</dbReference>
<comment type="similarity">
    <text evidence="1 8">Belongs to the RdRP family.</text>
</comment>
<dbReference type="GO" id="GO:0031380">
    <property type="term" value="C:nuclear RNA-directed RNA polymerase complex"/>
    <property type="evidence" value="ECO:0007669"/>
    <property type="project" value="TreeGrafter"/>
</dbReference>
<keyword evidence="5 8" id="KW-0694">RNA-binding</keyword>
<evidence type="ECO:0000256" key="8">
    <source>
        <dbReference type="RuleBase" id="RU363098"/>
    </source>
</evidence>
<feature type="region of interest" description="Disordered" evidence="9">
    <location>
        <begin position="82"/>
        <end position="106"/>
    </location>
</feature>
<dbReference type="InterPro" id="IPR058751">
    <property type="entry name" value="RDRP_helical"/>
</dbReference>
<comment type="catalytic activity">
    <reaction evidence="7 8">
        <text>RNA(n) + a ribonucleoside 5'-triphosphate = RNA(n+1) + diphosphate</text>
        <dbReference type="Rhea" id="RHEA:21248"/>
        <dbReference type="Rhea" id="RHEA-COMP:14527"/>
        <dbReference type="Rhea" id="RHEA-COMP:17342"/>
        <dbReference type="ChEBI" id="CHEBI:33019"/>
        <dbReference type="ChEBI" id="CHEBI:61557"/>
        <dbReference type="ChEBI" id="CHEBI:140395"/>
        <dbReference type="EC" id="2.7.7.48"/>
    </reaction>
</comment>
<dbReference type="EC" id="2.7.7.48" evidence="8"/>
<dbReference type="Pfam" id="PF26253">
    <property type="entry name" value="RdRP_head"/>
    <property type="match status" value="1"/>
</dbReference>
<evidence type="ECO:0000313" key="14">
    <source>
        <dbReference type="Proteomes" id="UP001054252"/>
    </source>
</evidence>
<evidence type="ECO:0000259" key="11">
    <source>
        <dbReference type="Pfam" id="PF26252"/>
    </source>
</evidence>
<keyword evidence="2 8" id="KW-0696">RNA-directed RNA polymerase</keyword>
<evidence type="ECO:0000256" key="9">
    <source>
        <dbReference type="SAM" id="MobiDB-lite"/>
    </source>
</evidence>
<accession>A0AAV5JMQ9</accession>
<evidence type="ECO:0000256" key="4">
    <source>
        <dbReference type="ARBA" id="ARBA00022695"/>
    </source>
</evidence>
<dbReference type="AlphaFoldDB" id="A0AAV5JMQ9"/>
<reference evidence="13 14" key="1">
    <citation type="journal article" date="2021" name="Commun. Biol.">
        <title>The genome of Shorea leprosula (Dipterocarpaceae) highlights the ecological relevance of drought in aseasonal tropical rainforests.</title>
        <authorList>
            <person name="Ng K.K.S."/>
            <person name="Kobayashi M.J."/>
            <person name="Fawcett J.A."/>
            <person name="Hatakeyama M."/>
            <person name="Paape T."/>
            <person name="Ng C.H."/>
            <person name="Ang C.C."/>
            <person name="Tnah L.H."/>
            <person name="Lee C.T."/>
            <person name="Nishiyama T."/>
            <person name="Sese J."/>
            <person name="O'Brien M.J."/>
            <person name="Copetti D."/>
            <person name="Mohd Noor M.I."/>
            <person name="Ong R.C."/>
            <person name="Putra M."/>
            <person name="Sireger I.Z."/>
            <person name="Indrioko S."/>
            <person name="Kosugi Y."/>
            <person name="Izuno A."/>
            <person name="Isagi Y."/>
            <person name="Lee S.L."/>
            <person name="Shimizu K.K."/>
        </authorList>
    </citation>
    <scope>NUCLEOTIDE SEQUENCE [LARGE SCALE GENOMIC DNA]</scope>
    <source>
        <strain evidence="13">214</strain>
    </source>
</reference>
<keyword evidence="6 8" id="KW-0943">RNA-mediated gene silencing</keyword>
<dbReference type="Pfam" id="PF26252">
    <property type="entry name" value="RdRP_helical"/>
    <property type="match status" value="1"/>
</dbReference>
<dbReference type="GO" id="GO:0030422">
    <property type="term" value="P:siRNA processing"/>
    <property type="evidence" value="ECO:0007669"/>
    <property type="project" value="TreeGrafter"/>
</dbReference>
<feature type="domain" description="RDRP helical" evidence="11">
    <location>
        <begin position="239"/>
        <end position="308"/>
    </location>
</feature>